<keyword evidence="2" id="KW-0472">Membrane</keyword>
<gene>
    <name evidence="3" type="ORF">OLEA9_A055594</name>
</gene>
<organism evidence="3 4">
    <name type="scientific">Olea europaea subsp. europaea</name>
    <dbReference type="NCBI Taxonomy" id="158383"/>
    <lineage>
        <taxon>Eukaryota</taxon>
        <taxon>Viridiplantae</taxon>
        <taxon>Streptophyta</taxon>
        <taxon>Embryophyta</taxon>
        <taxon>Tracheophyta</taxon>
        <taxon>Spermatophyta</taxon>
        <taxon>Magnoliopsida</taxon>
        <taxon>eudicotyledons</taxon>
        <taxon>Gunneridae</taxon>
        <taxon>Pentapetalae</taxon>
        <taxon>asterids</taxon>
        <taxon>lamiids</taxon>
        <taxon>Lamiales</taxon>
        <taxon>Oleaceae</taxon>
        <taxon>Oleeae</taxon>
        <taxon>Olea</taxon>
    </lineage>
</organism>
<evidence type="ECO:0000313" key="3">
    <source>
        <dbReference type="EMBL" id="CAA2997612.1"/>
    </source>
</evidence>
<dbReference type="AlphaFoldDB" id="A0A8S0T0Q6"/>
<evidence type="ECO:0000313" key="4">
    <source>
        <dbReference type="Proteomes" id="UP000594638"/>
    </source>
</evidence>
<reference evidence="3 4" key="1">
    <citation type="submission" date="2019-12" db="EMBL/GenBank/DDBJ databases">
        <authorList>
            <person name="Alioto T."/>
            <person name="Alioto T."/>
            <person name="Gomez Garrido J."/>
        </authorList>
    </citation>
    <scope>NUCLEOTIDE SEQUENCE [LARGE SCALE GENOMIC DNA]</scope>
</reference>
<dbReference type="Gramene" id="OE9A055594T1">
    <property type="protein sequence ID" value="OE9A055594C1"/>
    <property type="gene ID" value="OE9A055594"/>
</dbReference>
<feature type="transmembrane region" description="Helical" evidence="2">
    <location>
        <begin position="41"/>
        <end position="63"/>
    </location>
</feature>
<protein>
    <submittedName>
        <fullName evidence="3">Uncharacterized protein</fullName>
    </submittedName>
</protein>
<keyword evidence="2" id="KW-0812">Transmembrane</keyword>
<proteinExistence type="predicted"/>
<feature type="region of interest" description="Disordered" evidence="1">
    <location>
        <begin position="1"/>
        <end position="33"/>
    </location>
</feature>
<name>A0A8S0T0Q6_OLEEU</name>
<evidence type="ECO:0000256" key="1">
    <source>
        <dbReference type="SAM" id="MobiDB-lite"/>
    </source>
</evidence>
<sequence>MAEATAWSDSRSRGKWVSAKDTAAPSTKMPEKMEERNETSILGAAAAAVGIAAGVAMVARGLWNLANYLDLDPGPKNNKKKKKMMMKSQMFYLV</sequence>
<keyword evidence="4" id="KW-1185">Reference proteome</keyword>
<accession>A0A8S0T0Q6</accession>
<evidence type="ECO:0000256" key="2">
    <source>
        <dbReference type="SAM" id="Phobius"/>
    </source>
</evidence>
<comment type="caution">
    <text evidence="3">The sequence shown here is derived from an EMBL/GenBank/DDBJ whole genome shotgun (WGS) entry which is preliminary data.</text>
</comment>
<dbReference type="EMBL" id="CACTIH010005561">
    <property type="protein sequence ID" value="CAA2997612.1"/>
    <property type="molecule type" value="Genomic_DNA"/>
</dbReference>
<keyword evidence="2" id="KW-1133">Transmembrane helix</keyword>
<dbReference type="Proteomes" id="UP000594638">
    <property type="component" value="Unassembled WGS sequence"/>
</dbReference>